<dbReference type="Proteomes" id="UP001215598">
    <property type="component" value="Unassembled WGS sequence"/>
</dbReference>
<comment type="similarity">
    <text evidence="2">Belongs to the CorA metal ion transporter (MIT) (TC 1.A.35) family.</text>
</comment>
<accession>A0AAD7JU92</accession>
<evidence type="ECO:0000313" key="11">
    <source>
        <dbReference type="Proteomes" id="UP001215598"/>
    </source>
</evidence>
<reference evidence="10" key="1">
    <citation type="submission" date="2023-03" db="EMBL/GenBank/DDBJ databases">
        <title>Massive genome expansion in bonnet fungi (Mycena s.s.) driven by repeated elements and novel gene families across ecological guilds.</title>
        <authorList>
            <consortium name="Lawrence Berkeley National Laboratory"/>
            <person name="Harder C.B."/>
            <person name="Miyauchi S."/>
            <person name="Viragh M."/>
            <person name="Kuo A."/>
            <person name="Thoen E."/>
            <person name="Andreopoulos B."/>
            <person name="Lu D."/>
            <person name="Skrede I."/>
            <person name="Drula E."/>
            <person name="Henrissat B."/>
            <person name="Morin E."/>
            <person name="Kohler A."/>
            <person name="Barry K."/>
            <person name="LaButti K."/>
            <person name="Morin E."/>
            <person name="Salamov A."/>
            <person name="Lipzen A."/>
            <person name="Mereny Z."/>
            <person name="Hegedus B."/>
            <person name="Baldrian P."/>
            <person name="Stursova M."/>
            <person name="Weitz H."/>
            <person name="Taylor A."/>
            <person name="Grigoriev I.V."/>
            <person name="Nagy L.G."/>
            <person name="Martin F."/>
            <person name="Kauserud H."/>
        </authorList>
    </citation>
    <scope>NUCLEOTIDE SEQUENCE</scope>
    <source>
        <strain evidence="10">CBHHK182m</strain>
    </source>
</reference>
<dbReference type="SUPFAM" id="SSF143865">
    <property type="entry name" value="CorA soluble domain-like"/>
    <property type="match status" value="1"/>
</dbReference>
<proteinExistence type="inferred from homology"/>
<feature type="transmembrane region" description="Helical" evidence="9">
    <location>
        <begin position="517"/>
        <end position="536"/>
    </location>
</feature>
<dbReference type="GO" id="GO:0005886">
    <property type="term" value="C:plasma membrane"/>
    <property type="evidence" value="ECO:0007669"/>
    <property type="project" value="UniProtKB-SubCell"/>
</dbReference>
<dbReference type="PANTHER" id="PTHR46494">
    <property type="entry name" value="CORA FAMILY METAL ION TRANSPORTER (EUROFUNG)"/>
    <property type="match status" value="1"/>
</dbReference>
<feature type="region of interest" description="Disordered" evidence="8">
    <location>
        <begin position="1"/>
        <end position="69"/>
    </location>
</feature>
<dbReference type="EMBL" id="JARKIB010000015">
    <property type="protein sequence ID" value="KAJ7771826.1"/>
    <property type="molecule type" value="Genomic_DNA"/>
</dbReference>
<sequence length="567" mass="65074">MAALVHPKPSIHPISHYNSSRRTSHQSDRDDSQAWLERNRSNASGRYTMNTTKRRHSGIGSEPGINPRDEKYGHFSAKCTIHVTEYSSEHVSLSTLDNAEFVEWMKLPREKPQDERPSLEKDGKRTLRWINIGGISWDVLSALALRYDLHSLALEDILHEQGHNQSKADYYRQHLFLRVLCHSLPTEGDRNSGPDTKSEYPGEYPGFPDEPPRTDAEKMAGFIKEEAESKLKHRRFSALSGFRLAARQRQILQIAALTKGDRVVVKHEPMFIFLLREGTVISIHPKPNLEFTEPVTERMHQYDSVLRTSEDPAILVEGLLDLIVDRILEVMDEYQDKIHQLEHDILMKPGMSTVRSLHILSGDLIMHKRTLEPIKSMLYGLRRYDQDRCAAMGFGNDVPSNRKQVETDRHGSDAGLGVGVGAGWHKQHQEGYMSYKSKIYLADVYDHMDFVLTSLDMFSGISENLINYAFNMASYEMNQVMRRLTLATIIFLPLTLLTGYFGMNFTAMWSIQNNTDVFFWIIALPVMGVIMPLFLYSDIKSLFHYMHKVMAARRAVLAEERAARHPW</sequence>
<feature type="region of interest" description="Disordered" evidence="8">
    <location>
        <begin position="187"/>
        <end position="212"/>
    </location>
</feature>
<keyword evidence="3" id="KW-0813">Transport</keyword>
<dbReference type="AlphaFoldDB" id="A0AAD7JU92"/>
<evidence type="ECO:0000256" key="8">
    <source>
        <dbReference type="SAM" id="MobiDB-lite"/>
    </source>
</evidence>
<dbReference type="PANTHER" id="PTHR46494:SF1">
    <property type="entry name" value="CORA FAMILY METAL ION TRANSPORTER (EUROFUNG)"/>
    <property type="match status" value="1"/>
</dbReference>
<evidence type="ECO:0000256" key="6">
    <source>
        <dbReference type="ARBA" id="ARBA00022989"/>
    </source>
</evidence>
<evidence type="ECO:0000256" key="3">
    <source>
        <dbReference type="ARBA" id="ARBA00022448"/>
    </source>
</evidence>
<feature type="transmembrane region" description="Helical" evidence="9">
    <location>
        <begin position="484"/>
        <end position="511"/>
    </location>
</feature>
<comment type="caution">
    <text evidence="10">The sequence shown here is derived from an EMBL/GenBank/DDBJ whole genome shotgun (WGS) entry which is preliminary data.</text>
</comment>
<keyword evidence="6 9" id="KW-1133">Transmembrane helix</keyword>
<feature type="compositionally biased region" description="Basic and acidic residues" evidence="8">
    <location>
        <begin position="25"/>
        <end position="40"/>
    </location>
</feature>
<evidence type="ECO:0000256" key="2">
    <source>
        <dbReference type="ARBA" id="ARBA00009765"/>
    </source>
</evidence>
<gene>
    <name evidence="10" type="ORF">B0H16DRAFT_1514877</name>
</gene>
<evidence type="ECO:0000313" key="10">
    <source>
        <dbReference type="EMBL" id="KAJ7771826.1"/>
    </source>
</evidence>
<dbReference type="InterPro" id="IPR045861">
    <property type="entry name" value="CorA_cytoplasmic_dom"/>
</dbReference>
<evidence type="ECO:0000256" key="1">
    <source>
        <dbReference type="ARBA" id="ARBA00004651"/>
    </source>
</evidence>
<dbReference type="InterPro" id="IPR002523">
    <property type="entry name" value="MgTranspt_CorA/ZnTranspt_ZntB"/>
</dbReference>
<evidence type="ECO:0000256" key="9">
    <source>
        <dbReference type="SAM" id="Phobius"/>
    </source>
</evidence>
<keyword evidence="7 9" id="KW-0472">Membrane</keyword>
<evidence type="ECO:0000256" key="7">
    <source>
        <dbReference type="ARBA" id="ARBA00023136"/>
    </source>
</evidence>
<dbReference type="SUPFAM" id="SSF144083">
    <property type="entry name" value="Magnesium transport protein CorA, transmembrane region"/>
    <property type="match status" value="1"/>
</dbReference>
<dbReference type="GO" id="GO:0015087">
    <property type="term" value="F:cobalt ion transmembrane transporter activity"/>
    <property type="evidence" value="ECO:0007669"/>
    <property type="project" value="TreeGrafter"/>
</dbReference>
<dbReference type="Gene3D" id="3.30.460.20">
    <property type="entry name" value="CorA soluble domain-like"/>
    <property type="match status" value="1"/>
</dbReference>
<feature type="compositionally biased region" description="Basic and acidic residues" evidence="8">
    <location>
        <begin position="187"/>
        <end position="200"/>
    </location>
</feature>
<dbReference type="GO" id="GO:0015095">
    <property type="term" value="F:magnesium ion transmembrane transporter activity"/>
    <property type="evidence" value="ECO:0007669"/>
    <property type="project" value="TreeGrafter"/>
</dbReference>
<dbReference type="GO" id="GO:0050897">
    <property type="term" value="F:cobalt ion binding"/>
    <property type="evidence" value="ECO:0007669"/>
    <property type="project" value="TreeGrafter"/>
</dbReference>
<dbReference type="GO" id="GO:0000287">
    <property type="term" value="F:magnesium ion binding"/>
    <property type="evidence" value="ECO:0007669"/>
    <property type="project" value="TreeGrafter"/>
</dbReference>
<name>A0AAD7JU92_9AGAR</name>
<comment type="subcellular location">
    <subcellularLocation>
        <location evidence="1">Cell membrane</location>
        <topology evidence="1">Multi-pass membrane protein</topology>
    </subcellularLocation>
</comment>
<evidence type="ECO:0000256" key="4">
    <source>
        <dbReference type="ARBA" id="ARBA00022475"/>
    </source>
</evidence>
<dbReference type="Gene3D" id="1.20.58.340">
    <property type="entry name" value="Magnesium transport protein CorA, transmembrane region"/>
    <property type="match status" value="2"/>
</dbReference>
<feature type="compositionally biased region" description="Polar residues" evidence="8">
    <location>
        <begin position="41"/>
        <end position="51"/>
    </location>
</feature>
<evidence type="ECO:0000256" key="5">
    <source>
        <dbReference type="ARBA" id="ARBA00022692"/>
    </source>
</evidence>
<keyword evidence="11" id="KW-1185">Reference proteome</keyword>
<dbReference type="Pfam" id="PF01544">
    <property type="entry name" value="CorA"/>
    <property type="match status" value="2"/>
</dbReference>
<keyword evidence="4" id="KW-1003">Cell membrane</keyword>
<dbReference type="InterPro" id="IPR045863">
    <property type="entry name" value="CorA_TM1_TM2"/>
</dbReference>
<protein>
    <submittedName>
        <fullName evidence="10">Uncharacterized protein</fullName>
    </submittedName>
</protein>
<organism evidence="10 11">
    <name type="scientific">Mycena metata</name>
    <dbReference type="NCBI Taxonomy" id="1033252"/>
    <lineage>
        <taxon>Eukaryota</taxon>
        <taxon>Fungi</taxon>
        <taxon>Dikarya</taxon>
        <taxon>Basidiomycota</taxon>
        <taxon>Agaricomycotina</taxon>
        <taxon>Agaricomycetes</taxon>
        <taxon>Agaricomycetidae</taxon>
        <taxon>Agaricales</taxon>
        <taxon>Marasmiineae</taxon>
        <taxon>Mycenaceae</taxon>
        <taxon>Mycena</taxon>
    </lineage>
</organism>
<keyword evidence="5 9" id="KW-0812">Transmembrane</keyword>